<accession>A0A9W8HEM3</accession>
<reference evidence="9" key="1">
    <citation type="submission" date="2022-07" db="EMBL/GenBank/DDBJ databases">
        <title>Phylogenomic reconstructions and comparative analyses of Kickxellomycotina fungi.</title>
        <authorList>
            <person name="Reynolds N.K."/>
            <person name="Stajich J.E."/>
            <person name="Barry K."/>
            <person name="Grigoriev I.V."/>
            <person name="Crous P."/>
            <person name="Smith M.E."/>
        </authorList>
    </citation>
    <scope>NUCLEOTIDE SEQUENCE</scope>
    <source>
        <strain evidence="9">NBRC 105414</strain>
    </source>
</reference>
<dbReference type="OrthoDB" id="1684102at2759"/>
<evidence type="ECO:0000259" key="8">
    <source>
        <dbReference type="Pfam" id="PF01490"/>
    </source>
</evidence>
<keyword evidence="4 7" id="KW-1133">Transmembrane helix</keyword>
<evidence type="ECO:0000256" key="2">
    <source>
        <dbReference type="ARBA" id="ARBA00008066"/>
    </source>
</evidence>
<feature type="compositionally biased region" description="Acidic residues" evidence="6">
    <location>
        <begin position="130"/>
        <end position="141"/>
    </location>
</feature>
<feature type="region of interest" description="Disordered" evidence="6">
    <location>
        <begin position="1"/>
        <end position="34"/>
    </location>
</feature>
<feature type="transmembrane region" description="Helical" evidence="7">
    <location>
        <begin position="174"/>
        <end position="193"/>
    </location>
</feature>
<feature type="transmembrane region" description="Helical" evidence="7">
    <location>
        <begin position="241"/>
        <end position="265"/>
    </location>
</feature>
<dbReference type="GO" id="GO:0015179">
    <property type="term" value="F:L-amino acid transmembrane transporter activity"/>
    <property type="evidence" value="ECO:0007669"/>
    <property type="project" value="TreeGrafter"/>
</dbReference>
<gene>
    <name evidence="9" type="ORF">H4R18_002439</name>
</gene>
<feature type="transmembrane region" description="Helical" evidence="7">
    <location>
        <begin position="285"/>
        <end position="302"/>
    </location>
</feature>
<dbReference type="PANTHER" id="PTHR22950">
    <property type="entry name" value="AMINO ACID TRANSPORTER"/>
    <property type="match status" value="1"/>
</dbReference>
<evidence type="ECO:0000256" key="5">
    <source>
        <dbReference type="ARBA" id="ARBA00023136"/>
    </source>
</evidence>
<dbReference type="Pfam" id="PF01490">
    <property type="entry name" value="Aa_trans"/>
    <property type="match status" value="1"/>
</dbReference>
<feature type="region of interest" description="Disordered" evidence="6">
    <location>
        <begin position="130"/>
        <end position="150"/>
    </location>
</feature>
<keyword evidence="3 7" id="KW-0812">Transmembrane</keyword>
<evidence type="ECO:0000256" key="4">
    <source>
        <dbReference type="ARBA" id="ARBA00022989"/>
    </source>
</evidence>
<sequence>MAVGSGTERWPSDDDDDEGDDGGGSPEVANPLTLPSGSITYEIYKWGNDCERSARPNAHSRAQSLSACEPAASEAEWDLPLSHAEMSRPGGFRRHYIHQQAESDGRSANITASFVDFVALYGHFAGGDFPSDEDDDSDEDGGGGGSGARARVAAGAEAEAEAGGARKASTSKTLFLLLKSFVGSGVLFLPRAFYNGGLAFSAAVMVGVACAALFTMLQLVRCYERMHCGYGEMARRLYGRWMERAVLLSVVLSQLGFSCAGAIFVAANMRDLSNAATGCRWRLSLGFWVVVQMAVLAPLCLVRHIKGLSGVALLADAFIVAGLAYVWAVDAATIGRLGTSYTRNFNPEGYALFLGTAAYTFEGYALILPIVDAMERPEKFPLALSLVMAICGAVAVSIGGLSYAAFGDKTQANVLLNMPSRAPATLTVQLLYSLAILFTTPLMMFPVVRILEQALFPRRSGKRSPAVKTQKNVFRMLLLAAVMAVSVVGVERLDKLVAIIGGAACVPLSFVYPPLLHLRAAAETGRQRLRDGLAAGLGAAVSAYVAYGAASRWGAGEPPYDFCDAH</sequence>
<evidence type="ECO:0000313" key="9">
    <source>
        <dbReference type="EMBL" id="KAJ2782174.1"/>
    </source>
</evidence>
<keyword evidence="10" id="KW-1185">Reference proteome</keyword>
<comment type="similarity">
    <text evidence="2">Belongs to the amino acid/polyamine transporter 2 family.</text>
</comment>
<comment type="caution">
    <text evidence="9">The sequence shown here is derived from an EMBL/GenBank/DDBJ whole genome shotgun (WGS) entry which is preliminary data.</text>
</comment>
<keyword evidence="5 7" id="KW-0472">Membrane</keyword>
<dbReference type="PANTHER" id="PTHR22950:SF666">
    <property type="entry name" value="VACUOLAR AMINO ACID TRANSPORTER 4"/>
    <property type="match status" value="1"/>
</dbReference>
<evidence type="ECO:0000256" key="7">
    <source>
        <dbReference type="SAM" id="Phobius"/>
    </source>
</evidence>
<feature type="transmembrane region" description="Helical" evidence="7">
    <location>
        <begin position="199"/>
        <end position="220"/>
    </location>
</feature>
<feature type="domain" description="Amino acid transporter transmembrane" evidence="8">
    <location>
        <begin position="167"/>
        <end position="522"/>
    </location>
</feature>
<dbReference type="GO" id="GO:0005774">
    <property type="term" value="C:vacuolar membrane"/>
    <property type="evidence" value="ECO:0007669"/>
    <property type="project" value="TreeGrafter"/>
</dbReference>
<dbReference type="Proteomes" id="UP001140217">
    <property type="component" value="Unassembled WGS sequence"/>
</dbReference>
<name>A0A9W8HEM3_9FUNG</name>
<proteinExistence type="inferred from homology"/>
<feature type="transmembrane region" description="Helical" evidence="7">
    <location>
        <begin position="309"/>
        <end position="329"/>
    </location>
</feature>
<protein>
    <recommendedName>
        <fullName evidence="8">Amino acid transporter transmembrane domain-containing protein</fullName>
    </recommendedName>
</protein>
<evidence type="ECO:0000256" key="3">
    <source>
        <dbReference type="ARBA" id="ARBA00022692"/>
    </source>
</evidence>
<organism evidence="9 10">
    <name type="scientific">Coemansia javaensis</name>
    <dbReference type="NCBI Taxonomy" id="2761396"/>
    <lineage>
        <taxon>Eukaryota</taxon>
        <taxon>Fungi</taxon>
        <taxon>Fungi incertae sedis</taxon>
        <taxon>Zoopagomycota</taxon>
        <taxon>Kickxellomycotina</taxon>
        <taxon>Kickxellomycetes</taxon>
        <taxon>Kickxellales</taxon>
        <taxon>Kickxellaceae</taxon>
        <taxon>Coemansia</taxon>
    </lineage>
</organism>
<dbReference type="EMBL" id="JANBUL010000080">
    <property type="protein sequence ID" value="KAJ2782174.1"/>
    <property type="molecule type" value="Genomic_DNA"/>
</dbReference>
<evidence type="ECO:0000313" key="10">
    <source>
        <dbReference type="Proteomes" id="UP001140217"/>
    </source>
</evidence>
<feature type="transmembrane region" description="Helical" evidence="7">
    <location>
        <begin position="426"/>
        <end position="451"/>
    </location>
</feature>
<feature type="transmembrane region" description="Helical" evidence="7">
    <location>
        <begin position="496"/>
        <end position="520"/>
    </location>
</feature>
<dbReference type="AlphaFoldDB" id="A0A9W8HEM3"/>
<dbReference type="InterPro" id="IPR013057">
    <property type="entry name" value="AA_transpt_TM"/>
</dbReference>
<feature type="transmembrane region" description="Helical" evidence="7">
    <location>
        <begin position="383"/>
        <end position="406"/>
    </location>
</feature>
<feature type="transmembrane region" description="Helical" evidence="7">
    <location>
        <begin position="472"/>
        <end position="490"/>
    </location>
</feature>
<evidence type="ECO:0000256" key="1">
    <source>
        <dbReference type="ARBA" id="ARBA00004141"/>
    </source>
</evidence>
<feature type="transmembrane region" description="Helical" evidence="7">
    <location>
        <begin position="532"/>
        <end position="550"/>
    </location>
</feature>
<comment type="subcellular location">
    <subcellularLocation>
        <location evidence="1">Membrane</location>
        <topology evidence="1">Multi-pass membrane protein</topology>
    </subcellularLocation>
</comment>
<evidence type="ECO:0000256" key="6">
    <source>
        <dbReference type="SAM" id="MobiDB-lite"/>
    </source>
</evidence>
<feature type="transmembrane region" description="Helical" evidence="7">
    <location>
        <begin position="349"/>
        <end position="371"/>
    </location>
</feature>